<organism evidence="2 3">
    <name type="scientific">Jiangella alba</name>
    <dbReference type="NCBI Taxonomy" id="561176"/>
    <lineage>
        <taxon>Bacteria</taxon>
        <taxon>Bacillati</taxon>
        <taxon>Actinomycetota</taxon>
        <taxon>Actinomycetes</taxon>
        <taxon>Jiangellales</taxon>
        <taxon>Jiangellaceae</taxon>
        <taxon>Jiangella</taxon>
    </lineage>
</organism>
<evidence type="ECO:0000313" key="3">
    <source>
        <dbReference type="Proteomes" id="UP000181980"/>
    </source>
</evidence>
<dbReference type="Pfam" id="PF10944">
    <property type="entry name" value="DUF2630"/>
    <property type="match status" value="1"/>
</dbReference>
<reference evidence="3" key="1">
    <citation type="submission" date="2016-10" db="EMBL/GenBank/DDBJ databases">
        <authorList>
            <person name="Varghese N."/>
            <person name="Submissions S."/>
        </authorList>
    </citation>
    <scope>NUCLEOTIDE SEQUENCE [LARGE SCALE GENOMIC DNA]</scope>
    <source>
        <strain evidence="3">DSM 45237</strain>
    </source>
</reference>
<gene>
    <name evidence="2" type="ORF">SAMN04488561_3943</name>
</gene>
<protein>
    <recommendedName>
        <fullName evidence="4">DUF2630 domain-containing protein</fullName>
    </recommendedName>
</protein>
<evidence type="ECO:0000256" key="1">
    <source>
        <dbReference type="SAM" id="MobiDB-lite"/>
    </source>
</evidence>
<dbReference type="EMBL" id="FNUC01000004">
    <property type="protein sequence ID" value="SEF10472.1"/>
    <property type="molecule type" value="Genomic_DNA"/>
</dbReference>
<proteinExistence type="predicted"/>
<name>A0A1H5P953_9ACTN</name>
<feature type="compositionally biased region" description="Basic and acidic residues" evidence="1">
    <location>
        <begin position="68"/>
        <end position="81"/>
    </location>
</feature>
<accession>A0A1H5P953</accession>
<dbReference type="STRING" id="561176.SAMN04488561_3943"/>
<evidence type="ECO:0000313" key="2">
    <source>
        <dbReference type="EMBL" id="SEF10472.1"/>
    </source>
</evidence>
<keyword evidence="3" id="KW-1185">Reference proteome</keyword>
<evidence type="ECO:0008006" key="4">
    <source>
        <dbReference type="Google" id="ProtNLM"/>
    </source>
</evidence>
<dbReference type="AlphaFoldDB" id="A0A1H5P953"/>
<dbReference type="Proteomes" id="UP000181980">
    <property type="component" value="Unassembled WGS sequence"/>
</dbReference>
<feature type="region of interest" description="Disordered" evidence="1">
    <location>
        <begin position="59"/>
        <end position="81"/>
    </location>
</feature>
<dbReference type="RefSeq" id="WP_069109735.1">
    <property type="nucleotide sequence ID" value="NZ_FNUC01000004.1"/>
</dbReference>
<dbReference type="InterPro" id="IPR020311">
    <property type="entry name" value="Uncharacterised_Rv0898c"/>
</dbReference>
<sequence length="81" mass="9648">MHEDDIRARINALVEDEHQLRQRLQTGEISTDEEHSRLRQLEEQLDQCWDLLRQRRARVEAGQNPDEAAARPVDEVEKYLQ</sequence>
<dbReference type="OrthoDB" id="7376174at2"/>